<evidence type="ECO:0000313" key="1">
    <source>
        <dbReference type="EMBL" id="WLD57377.1"/>
    </source>
</evidence>
<sequence length="53" mass="5911">MTQHFADKGAIPFVAHSYDKAIDFLAPFARLAITAPGEAMVQVTRQYQETLDQ</sequence>
<organism evidence="1">
    <name type="scientific">Salinispirillum sp. LH 10-3-1</name>
    <dbReference type="NCBI Taxonomy" id="2952525"/>
    <lineage>
        <taxon>Bacteria</taxon>
        <taxon>Pseudomonadati</taxon>
        <taxon>Pseudomonadota</taxon>
        <taxon>Gammaproteobacteria</taxon>
        <taxon>Oceanospirillales</taxon>
        <taxon>Saccharospirillaceae</taxon>
        <taxon>Salinispirillum</taxon>
    </lineage>
</organism>
<dbReference type="AlphaFoldDB" id="A0AB38YDJ3"/>
<reference evidence="1" key="1">
    <citation type="submission" date="2022-07" db="EMBL/GenBank/DDBJ databases">
        <title>Complete genome sequence of Salinispirillum sp. LH10-3-1 capable of multiple carbohydrate inversion isolated from a soda lake.</title>
        <authorList>
            <person name="Liu J."/>
            <person name="Zhai Y."/>
            <person name="Zhang H."/>
            <person name="Yang H."/>
            <person name="Qu J."/>
            <person name="Li J."/>
        </authorList>
    </citation>
    <scope>NUCLEOTIDE SEQUENCE</scope>
    <source>
        <strain evidence="1">LH 10-3-1</strain>
    </source>
</reference>
<gene>
    <name evidence="1" type="ORF">NFC81_11695</name>
</gene>
<dbReference type="EMBL" id="CP101717">
    <property type="protein sequence ID" value="WLD57377.1"/>
    <property type="molecule type" value="Genomic_DNA"/>
</dbReference>
<protein>
    <submittedName>
        <fullName evidence="1">Uncharacterized protein</fullName>
    </submittedName>
</protein>
<proteinExistence type="predicted"/>
<accession>A0AB38YDJ3</accession>
<name>A0AB38YDJ3_9GAMM</name>
<dbReference type="RefSeq" id="WP_304994663.1">
    <property type="nucleotide sequence ID" value="NZ_CP101717.1"/>
</dbReference>